<reference evidence="3 4" key="2">
    <citation type="submission" date="2020-08" db="EMBL/GenBank/DDBJ databases">
        <title>Sequencing the genomes of 1000 actinobacteria strains.</title>
        <authorList>
            <person name="Klenk H.-P."/>
        </authorList>
    </citation>
    <scope>NUCLEOTIDE SEQUENCE [LARGE SCALE GENOMIC DNA]</scope>
    <source>
        <strain evidence="3 4">DSM 44772</strain>
    </source>
</reference>
<keyword evidence="5" id="KW-1185">Reference proteome</keyword>
<dbReference type="AlphaFoldDB" id="A0A7W7IHU4"/>
<organism evidence="3 4">
    <name type="scientific">Actinomadura livida</name>
    <dbReference type="NCBI Taxonomy" id="79909"/>
    <lineage>
        <taxon>Bacteria</taxon>
        <taxon>Bacillati</taxon>
        <taxon>Actinomycetota</taxon>
        <taxon>Actinomycetes</taxon>
        <taxon>Streptosporangiales</taxon>
        <taxon>Thermomonosporaceae</taxon>
        <taxon>Actinomadura</taxon>
    </lineage>
</organism>
<comment type="caution">
    <text evidence="3">The sequence shown here is derived from an EMBL/GenBank/DDBJ whole genome shotgun (WGS) entry which is preliminary data.</text>
</comment>
<sequence>MSESLNVVVTGGNRGVGRAVAAEAARRGHRVTIVARRPAEGAAAARETGADFVPGDLSALRTTRAAAAGIAEAVPVIDVLVHNAALWPSRRVLNEDGFEQAFFTNHLAPFLLNHLLEERLRRVVQVSAGLYVMGRVDPDRTPTGDDFSPTKTYANTKLANLLTVPLFAEHWKEAGITIDAVHPGVLRTGLGERNGFQGLLLKTVKRTLKSPEAGAKPVVDLLTSEGTGRYYNGLKQRPLKPVARNTPLAERLWADAHKAINTP</sequence>
<dbReference type="Proteomes" id="UP000549343">
    <property type="component" value="Unassembled WGS sequence"/>
</dbReference>
<reference evidence="2" key="3">
    <citation type="submission" date="2023-12" db="EMBL/GenBank/DDBJ databases">
        <authorList>
            <person name="Sun Q."/>
            <person name="Inoue M."/>
        </authorList>
    </citation>
    <scope>NUCLEOTIDE SEQUENCE</scope>
    <source>
        <strain evidence="2">JCM 10667</strain>
    </source>
</reference>
<dbReference type="InterPro" id="IPR002347">
    <property type="entry name" value="SDR_fam"/>
</dbReference>
<dbReference type="PANTHER" id="PTHR43157:SF31">
    <property type="entry name" value="PHOSPHATIDYLINOSITOL-GLYCAN BIOSYNTHESIS CLASS F PROTEIN"/>
    <property type="match status" value="1"/>
</dbReference>
<protein>
    <submittedName>
        <fullName evidence="3">NAD(P)-dependent dehydrogenase (Short-subunit alcohol dehydrogenase family)</fullName>
    </submittedName>
    <submittedName>
        <fullName evidence="2">SDR family oxidoreductase</fullName>
    </submittedName>
</protein>
<proteinExistence type="predicted"/>
<evidence type="ECO:0000313" key="4">
    <source>
        <dbReference type="Proteomes" id="UP000549343"/>
    </source>
</evidence>
<dbReference type="SUPFAM" id="SSF51735">
    <property type="entry name" value="NAD(P)-binding Rossmann-fold domains"/>
    <property type="match status" value="1"/>
</dbReference>
<dbReference type="InterPro" id="IPR036291">
    <property type="entry name" value="NAD(P)-bd_dom_sf"/>
</dbReference>
<dbReference type="Gene3D" id="3.40.50.720">
    <property type="entry name" value="NAD(P)-binding Rossmann-like Domain"/>
    <property type="match status" value="1"/>
</dbReference>
<dbReference type="GO" id="GO:0016491">
    <property type="term" value="F:oxidoreductase activity"/>
    <property type="evidence" value="ECO:0007669"/>
    <property type="project" value="UniProtKB-KW"/>
</dbReference>
<evidence type="ECO:0000256" key="1">
    <source>
        <dbReference type="ARBA" id="ARBA00023002"/>
    </source>
</evidence>
<dbReference type="Pfam" id="PF00106">
    <property type="entry name" value="adh_short"/>
    <property type="match status" value="1"/>
</dbReference>
<evidence type="ECO:0000313" key="3">
    <source>
        <dbReference type="EMBL" id="MBB4777387.1"/>
    </source>
</evidence>
<dbReference type="PANTHER" id="PTHR43157">
    <property type="entry name" value="PHOSPHATIDYLINOSITOL-GLYCAN BIOSYNTHESIS CLASS F PROTEIN-RELATED"/>
    <property type="match status" value="1"/>
</dbReference>
<keyword evidence="1" id="KW-0560">Oxidoreductase</keyword>
<dbReference type="Proteomes" id="UP001501427">
    <property type="component" value="Unassembled WGS sequence"/>
</dbReference>
<dbReference type="RefSeq" id="WP_229808717.1">
    <property type="nucleotide sequence ID" value="NZ_BAAAHD010000078.1"/>
</dbReference>
<name>A0A7W7IHU4_9ACTN</name>
<accession>A0A7W7IHU4</accession>
<gene>
    <name evidence="3" type="ORF">F4557_005805</name>
    <name evidence="2" type="ORF">GCM10009546_65810</name>
</gene>
<dbReference type="PRINTS" id="PR00081">
    <property type="entry name" value="GDHRDH"/>
</dbReference>
<dbReference type="EMBL" id="JACHMV010000001">
    <property type="protein sequence ID" value="MBB4777387.1"/>
    <property type="molecule type" value="Genomic_DNA"/>
</dbReference>
<dbReference type="EMBL" id="BAAAHD010000078">
    <property type="protein sequence ID" value="GAA0594359.1"/>
    <property type="molecule type" value="Genomic_DNA"/>
</dbReference>
<reference evidence="2 5" key="1">
    <citation type="journal article" date="2019" name="Int. J. Syst. Evol. Microbiol.">
        <title>The Global Catalogue of Microorganisms (GCM) 10K type strain sequencing project: providing services to taxonomists for standard genome sequencing and annotation.</title>
        <authorList>
            <consortium name="The Broad Institute Genomics Platform"/>
            <consortium name="The Broad Institute Genome Sequencing Center for Infectious Disease"/>
            <person name="Wu L."/>
            <person name="Ma J."/>
        </authorList>
    </citation>
    <scope>NUCLEOTIDE SEQUENCE [LARGE SCALE GENOMIC DNA]</scope>
    <source>
        <strain evidence="2 5">JCM 10667</strain>
    </source>
</reference>
<evidence type="ECO:0000313" key="2">
    <source>
        <dbReference type="EMBL" id="GAA0594359.1"/>
    </source>
</evidence>
<evidence type="ECO:0000313" key="5">
    <source>
        <dbReference type="Proteomes" id="UP001501427"/>
    </source>
</evidence>